<name>A0ABW5DU09_9PROT</name>
<evidence type="ECO:0000313" key="2">
    <source>
        <dbReference type="EMBL" id="MFD2263934.1"/>
    </source>
</evidence>
<dbReference type="RefSeq" id="WP_379876976.1">
    <property type="nucleotide sequence ID" value="NZ_JBHUIP010000012.1"/>
</dbReference>
<reference evidence="3" key="1">
    <citation type="journal article" date="2019" name="Int. J. Syst. Evol. Microbiol.">
        <title>The Global Catalogue of Microorganisms (GCM) 10K type strain sequencing project: providing services to taxonomists for standard genome sequencing and annotation.</title>
        <authorList>
            <consortium name="The Broad Institute Genomics Platform"/>
            <consortium name="The Broad Institute Genome Sequencing Center for Infectious Disease"/>
            <person name="Wu L."/>
            <person name="Ma J."/>
        </authorList>
    </citation>
    <scope>NUCLEOTIDE SEQUENCE [LARGE SCALE GENOMIC DNA]</scope>
    <source>
        <strain evidence="3">CGMCC 1.19062</strain>
    </source>
</reference>
<evidence type="ECO:0000256" key="1">
    <source>
        <dbReference type="SAM" id="SignalP"/>
    </source>
</evidence>
<dbReference type="EMBL" id="JBHUIP010000012">
    <property type="protein sequence ID" value="MFD2263934.1"/>
    <property type="molecule type" value="Genomic_DNA"/>
</dbReference>
<accession>A0ABW5DU09</accession>
<comment type="caution">
    <text evidence="2">The sequence shown here is derived from an EMBL/GenBank/DDBJ whole genome shotgun (WGS) entry which is preliminary data.</text>
</comment>
<keyword evidence="1" id="KW-0732">Signal</keyword>
<dbReference type="Proteomes" id="UP001597295">
    <property type="component" value="Unassembled WGS sequence"/>
</dbReference>
<proteinExistence type="predicted"/>
<protein>
    <submittedName>
        <fullName evidence="2">Uncharacterized protein</fullName>
    </submittedName>
</protein>
<gene>
    <name evidence="2" type="ORF">ACFSM5_13615</name>
</gene>
<organism evidence="2 3">
    <name type="scientific">Lacibacterium aquatile</name>
    <dbReference type="NCBI Taxonomy" id="1168082"/>
    <lineage>
        <taxon>Bacteria</taxon>
        <taxon>Pseudomonadati</taxon>
        <taxon>Pseudomonadota</taxon>
        <taxon>Alphaproteobacteria</taxon>
        <taxon>Rhodospirillales</taxon>
        <taxon>Rhodospirillaceae</taxon>
    </lineage>
</organism>
<dbReference type="PROSITE" id="PS51257">
    <property type="entry name" value="PROKAR_LIPOPROTEIN"/>
    <property type="match status" value="1"/>
</dbReference>
<evidence type="ECO:0000313" key="3">
    <source>
        <dbReference type="Proteomes" id="UP001597295"/>
    </source>
</evidence>
<sequence length="200" mass="21044">MRLFALLGAAAAFSLSACVAGPPPEAAVLNLDFSKCVAKPDIASARPLAAEQELVPVAVDKNSACLETPAGRATYVAFKLPASPALLDIFSLPNGTGNFLSPRAMLLDADGVQLREIARDNFLFRANRLHAAVRQRPGEAYLVVTSDPASIGQTSDRVSSHAVYTHTGYAMVTSGYDVKNLVLFAHNGSVGVATRPLPKP</sequence>
<keyword evidence="3" id="KW-1185">Reference proteome</keyword>
<feature type="signal peptide" evidence="1">
    <location>
        <begin position="1"/>
        <end position="20"/>
    </location>
</feature>
<feature type="chain" id="PRO_5046126370" evidence="1">
    <location>
        <begin position="21"/>
        <end position="200"/>
    </location>
</feature>